<feature type="domain" description="Oxidoreductase FAD/NAD(P)-binding" evidence="2">
    <location>
        <begin position="46"/>
        <end position="202"/>
    </location>
</feature>
<protein>
    <recommendedName>
        <fullName evidence="2">Oxidoreductase FAD/NAD(P)-binding domain-containing protein</fullName>
    </recommendedName>
</protein>
<proteinExistence type="predicted"/>
<dbReference type="PANTHER" id="PTHR19384:SF84">
    <property type="entry name" value="METHIONINE SYNTHASE REDUCTASE"/>
    <property type="match status" value="1"/>
</dbReference>
<reference evidence="3" key="1">
    <citation type="submission" date="2021-01" db="EMBL/GenBank/DDBJ databases">
        <authorList>
            <person name="Corre E."/>
            <person name="Pelletier E."/>
            <person name="Niang G."/>
            <person name="Scheremetjew M."/>
            <person name="Finn R."/>
            <person name="Kale V."/>
            <person name="Holt S."/>
            <person name="Cochrane G."/>
            <person name="Meng A."/>
            <person name="Brown T."/>
            <person name="Cohen L."/>
        </authorList>
    </citation>
    <scope>NUCLEOTIDE SEQUENCE</scope>
    <source>
        <strain evidence="3">NIES-381</strain>
    </source>
</reference>
<dbReference type="GO" id="GO:0030586">
    <property type="term" value="F:[methionine synthase] reductase (NADPH) activity"/>
    <property type="evidence" value="ECO:0007669"/>
    <property type="project" value="TreeGrafter"/>
</dbReference>
<dbReference type="GO" id="GO:0050660">
    <property type="term" value="F:flavin adenine dinucleotide binding"/>
    <property type="evidence" value="ECO:0007669"/>
    <property type="project" value="TreeGrafter"/>
</dbReference>
<dbReference type="Pfam" id="PF00175">
    <property type="entry name" value="NAD_binding_1"/>
    <property type="match status" value="1"/>
</dbReference>
<dbReference type="Gene3D" id="3.40.50.80">
    <property type="entry name" value="Nucleotide-binding domain of ferredoxin-NADP reductase (FNR) module"/>
    <property type="match status" value="1"/>
</dbReference>
<dbReference type="GO" id="GO:0005829">
    <property type="term" value="C:cytosol"/>
    <property type="evidence" value="ECO:0007669"/>
    <property type="project" value="TreeGrafter"/>
</dbReference>
<dbReference type="GO" id="GO:0010181">
    <property type="term" value="F:FMN binding"/>
    <property type="evidence" value="ECO:0007669"/>
    <property type="project" value="TreeGrafter"/>
</dbReference>
<dbReference type="GO" id="GO:0050667">
    <property type="term" value="P:homocysteine metabolic process"/>
    <property type="evidence" value="ECO:0007669"/>
    <property type="project" value="TreeGrafter"/>
</dbReference>
<dbReference type="GO" id="GO:0009086">
    <property type="term" value="P:methionine biosynthetic process"/>
    <property type="evidence" value="ECO:0007669"/>
    <property type="project" value="TreeGrafter"/>
</dbReference>
<gene>
    <name evidence="3" type="ORF">EGYM00392_LOCUS9383</name>
</gene>
<sequence>MQHQCEEHTRLQSEGMATSALPKIPIFLKLTHSFLLPKDLRAPLIMIGPGTGVAPFIAMLQHRRKQLQEAPPWAMMSPLVDRMSDPQASPLLSVCSRDDMSITSNESQEGKSIGETHLFFGCRHRKSDWLFSEAIEEFVEDGTLTSLHLALSQEGEEGRWYGGCYVQDKMMESSIRICHLLLSCKAHIYVCGDAQSMARDVRRILLDVLEEVEGLGSDEAHAVMDHLVSLGRYHEDIY</sequence>
<evidence type="ECO:0000313" key="3">
    <source>
        <dbReference type="EMBL" id="CAD8998313.1"/>
    </source>
</evidence>
<dbReference type="EMBL" id="HBGA01025306">
    <property type="protein sequence ID" value="CAD8998313.1"/>
    <property type="molecule type" value="Transcribed_RNA"/>
</dbReference>
<dbReference type="PANTHER" id="PTHR19384">
    <property type="entry name" value="NITRIC OXIDE SYNTHASE-RELATED"/>
    <property type="match status" value="1"/>
</dbReference>
<dbReference type="AlphaFoldDB" id="A0A7S1N5K0"/>
<dbReference type="InterPro" id="IPR001433">
    <property type="entry name" value="OxRdtase_FAD/NAD-bd"/>
</dbReference>
<dbReference type="InterPro" id="IPR039261">
    <property type="entry name" value="FNR_nucleotide-bd"/>
</dbReference>
<evidence type="ECO:0000259" key="2">
    <source>
        <dbReference type="Pfam" id="PF00175"/>
    </source>
</evidence>
<dbReference type="SUPFAM" id="SSF52343">
    <property type="entry name" value="Ferredoxin reductase-like, C-terminal NADP-linked domain"/>
    <property type="match status" value="1"/>
</dbReference>
<accession>A0A7S1N5K0</accession>
<name>A0A7S1N5K0_9EUGL</name>
<evidence type="ECO:0000256" key="1">
    <source>
        <dbReference type="ARBA" id="ARBA00022630"/>
    </source>
</evidence>
<keyword evidence="1" id="KW-0285">Flavoprotein</keyword>
<organism evidence="3">
    <name type="scientific">Eutreptiella gymnastica</name>
    <dbReference type="NCBI Taxonomy" id="73025"/>
    <lineage>
        <taxon>Eukaryota</taxon>
        <taxon>Discoba</taxon>
        <taxon>Euglenozoa</taxon>
        <taxon>Euglenida</taxon>
        <taxon>Spirocuta</taxon>
        <taxon>Euglenophyceae</taxon>
        <taxon>Eutreptiales</taxon>
        <taxon>Eutreptiaceae</taxon>
        <taxon>Eutreptiella</taxon>
    </lineage>
</organism>